<dbReference type="PIRSF" id="PIRSF037755">
    <property type="entry name" value="Mettl2_prd"/>
    <property type="match status" value="1"/>
</dbReference>
<evidence type="ECO:0000256" key="2">
    <source>
        <dbReference type="ARBA" id="ARBA00022603"/>
    </source>
</evidence>
<gene>
    <name evidence="4" type="primary">METTL6</name>
    <name evidence="4" type="ORF">GZH46_01963</name>
</gene>
<comment type="caution">
    <text evidence="4">The sequence shown here is derived from an EMBL/GenBank/DDBJ whole genome shotgun (WGS) entry which is preliminary data.</text>
</comment>
<evidence type="ECO:0000256" key="3">
    <source>
        <dbReference type="ARBA" id="ARBA00022679"/>
    </source>
</evidence>
<dbReference type="InterPro" id="IPR026113">
    <property type="entry name" value="METTL2/6/8-like"/>
</dbReference>
<dbReference type="InterPro" id="IPR029063">
    <property type="entry name" value="SAM-dependent_MTases_sf"/>
</dbReference>
<keyword evidence="5" id="KW-1185">Reference proteome</keyword>
<dbReference type="PANTHER" id="PTHR22809">
    <property type="entry name" value="METHYLTRANSFERASE-RELATED"/>
    <property type="match status" value="1"/>
</dbReference>
<dbReference type="SUPFAM" id="SSF53335">
    <property type="entry name" value="S-adenosyl-L-methionine-dependent methyltransferases"/>
    <property type="match status" value="1"/>
</dbReference>
<protein>
    <submittedName>
        <fullName evidence="4">tRNA N(3)-methylcytidine methyltransferase METTL6</fullName>
    </submittedName>
</protein>
<dbReference type="EMBL" id="JAIFTH010000438">
    <property type="protein sequence ID" value="KAG9509516.1"/>
    <property type="molecule type" value="Genomic_DNA"/>
</dbReference>
<dbReference type="Proteomes" id="UP000825002">
    <property type="component" value="Unassembled WGS sequence"/>
</dbReference>
<dbReference type="PANTHER" id="PTHR22809:SF5">
    <property type="entry name" value="TRNA N(3)-METHYLCYTIDINE METHYLTRANSFERASE METTL6"/>
    <property type="match status" value="1"/>
</dbReference>
<evidence type="ECO:0000313" key="4">
    <source>
        <dbReference type="EMBL" id="KAG9509516.1"/>
    </source>
</evidence>
<evidence type="ECO:0000256" key="1">
    <source>
        <dbReference type="ARBA" id="ARBA00009725"/>
    </source>
</evidence>
<dbReference type="GO" id="GO:0032259">
    <property type="term" value="P:methylation"/>
    <property type="evidence" value="ECO:0007669"/>
    <property type="project" value="UniProtKB-KW"/>
</dbReference>
<dbReference type="CDD" id="cd02440">
    <property type="entry name" value="AdoMet_MTases"/>
    <property type="match status" value="1"/>
</dbReference>
<dbReference type="Gene3D" id="3.40.50.150">
    <property type="entry name" value="Vaccinia Virus protein VP39"/>
    <property type="match status" value="1"/>
</dbReference>
<comment type="similarity">
    <text evidence="1">Belongs to the methyltransferase superfamily. METL family.</text>
</comment>
<accession>A0ABQ7S812</accession>
<reference evidence="4 5" key="1">
    <citation type="submission" date="2020-10" db="EMBL/GenBank/DDBJ databases">
        <authorList>
            <person name="Klimov P.B."/>
            <person name="Dyachkov S.M."/>
            <person name="Chetverikov P.E."/>
        </authorList>
    </citation>
    <scope>NUCLEOTIDE SEQUENCE [LARGE SCALE GENOMIC DNA]</scope>
    <source>
        <strain evidence="4">BMOC 18-1129-001#AD2665</strain>
        <tissue evidence="4">Entire mites</tissue>
    </source>
</reference>
<organism evidence="4 5">
    <name type="scientific">Fragariocoptes setiger</name>
    <dbReference type="NCBI Taxonomy" id="1670756"/>
    <lineage>
        <taxon>Eukaryota</taxon>
        <taxon>Metazoa</taxon>
        <taxon>Ecdysozoa</taxon>
        <taxon>Arthropoda</taxon>
        <taxon>Chelicerata</taxon>
        <taxon>Arachnida</taxon>
        <taxon>Acari</taxon>
        <taxon>Acariformes</taxon>
        <taxon>Trombidiformes</taxon>
        <taxon>Prostigmata</taxon>
        <taxon>Eupodina</taxon>
        <taxon>Eriophyoidea</taxon>
        <taxon>Phytoptidae</taxon>
        <taxon>Fragariocoptes</taxon>
    </lineage>
</organism>
<sequence length="281" mass="32551">MDIDDKDINIHCEVNPITPDRSMLERLRQKPTISDIRRNKLDIEAKLNWDRFYRSHGARFFKPRQWIIQEFEELAILNDQSGTRFLLEIGCGCGDFALTLLDKTSSKSKGRLYVYCCDFSSKAIEVLKSRDQYISHESNIRAFVANAVNLNEMQLNLDGHLMHLITLVFVLSAIHPRDMKTVLTNVYKLLDGCGVVLFRDYGLYDATMLRFSNDHKIDDNLYFRGDGTRAYFFTLDEVTSLFSEAGFQIIESCYVRRNTVNVKEGLCTPRVFVQLRCTKLN</sequence>
<keyword evidence="3" id="KW-0808">Transferase</keyword>
<dbReference type="GO" id="GO:0008168">
    <property type="term" value="F:methyltransferase activity"/>
    <property type="evidence" value="ECO:0007669"/>
    <property type="project" value="UniProtKB-KW"/>
</dbReference>
<name>A0ABQ7S812_9ACAR</name>
<proteinExistence type="inferred from homology"/>
<evidence type="ECO:0000313" key="5">
    <source>
        <dbReference type="Proteomes" id="UP000825002"/>
    </source>
</evidence>
<dbReference type="Pfam" id="PF13489">
    <property type="entry name" value="Methyltransf_23"/>
    <property type="match status" value="1"/>
</dbReference>
<feature type="non-terminal residue" evidence="4">
    <location>
        <position position="1"/>
    </location>
</feature>
<keyword evidence="2 4" id="KW-0489">Methyltransferase</keyword>